<dbReference type="HOGENOM" id="CLU_2478938_0_0_7"/>
<sequence>MRPFKRLKQRRKSRAFKLLLTPIFERFKSDNELESRGYRPLQMTFDDQLKALIFYHLEEFSSGSELLQALDQDDFAKEWEQAKGVSP</sequence>
<dbReference type="EMBL" id="CP000698">
    <property type="protein sequence ID" value="ABQ28073.1"/>
    <property type="molecule type" value="Genomic_DNA"/>
</dbReference>
<dbReference type="AlphaFoldDB" id="A5G8F5"/>
<name>A5G8F5_GEOUR</name>
<organism evidence="1 2">
    <name type="scientific">Geotalea uraniireducens (strain Rf4)</name>
    <name type="common">Geobacter uraniireducens</name>
    <dbReference type="NCBI Taxonomy" id="351605"/>
    <lineage>
        <taxon>Bacteria</taxon>
        <taxon>Pseudomonadati</taxon>
        <taxon>Thermodesulfobacteriota</taxon>
        <taxon>Desulfuromonadia</taxon>
        <taxon>Geobacterales</taxon>
        <taxon>Geobacteraceae</taxon>
        <taxon>Geotalea</taxon>
    </lineage>
</organism>
<protein>
    <recommendedName>
        <fullName evidence="3">Transposase</fullName>
    </recommendedName>
</protein>
<reference evidence="1 2" key="1">
    <citation type="submission" date="2007-05" db="EMBL/GenBank/DDBJ databases">
        <title>Complete sequence of Geobacter uraniireducens Rf4.</title>
        <authorList>
            <consortium name="US DOE Joint Genome Institute"/>
            <person name="Copeland A."/>
            <person name="Lucas S."/>
            <person name="Lapidus A."/>
            <person name="Barry K."/>
            <person name="Detter J.C."/>
            <person name="Glavina del Rio T."/>
            <person name="Hammon N."/>
            <person name="Israni S."/>
            <person name="Dalin E."/>
            <person name="Tice H."/>
            <person name="Pitluck S."/>
            <person name="Chertkov O."/>
            <person name="Brettin T."/>
            <person name="Bruce D."/>
            <person name="Han C."/>
            <person name="Schmutz J."/>
            <person name="Larimer F."/>
            <person name="Land M."/>
            <person name="Hauser L."/>
            <person name="Kyrpides N."/>
            <person name="Mikhailova N."/>
            <person name="Shelobolina E."/>
            <person name="Aklujkar M."/>
            <person name="Lovley D."/>
            <person name="Richardson P."/>
        </authorList>
    </citation>
    <scope>NUCLEOTIDE SEQUENCE [LARGE SCALE GENOMIC DNA]</scope>
    <source>
        <strain evidence="1 2">Rf4</strain>
    </source>
</reference>
<evidence type="ECO:0000313" key="2">
    <source>
        <dbReference type="Proteomes" id="UP000006695"/>
    </source>
</evidence>
<accession>A5G8F5</accession>
<gene>
    <name evidence="1" type="ordered locus">Gura_3925</name>
</gene>
<evidence type="ECO:0008006" key="3">
    <source>
        <dbReference type="Google" id="ProtNLM"/>
    </source>
</evidence>
<proteinExistence type="predicted"/>
<dbReference type="Proteomes" id="UP000006695">
    <property type="component" value="Chromosome"/>
</dbReference>
<evidence type="ECO:0000313" key="1">
    <source>
        <dbReference type="EMBL" id="ABQ28073.1"/>
    </source>
</evidence>
<keyword evidence="2" id="KW-1185">Reference proteome</keyword>
<dbReference type="KEGG" id="gur:Gura_3925"/>